<keyword evidence="2 3" id="KW-0040">ANK repeat</keyword>
<dbReference type="AlphaFoldDB" id="W7I784"/>
<dbReference type="SMART" id="SM00248">
    <property type="entry name" value="ANK"/>
    <property type="match status" value="4"/>
</dbReference>
<dbReference type="Pfam" id="PF12796">
    <property type="entry name" value="Ank_2"/>
    <property type="match status" value="1"/>
</dbReference>
<evidence type="ECO:0000313" key="5">
    <source>
        <dbReference type="EMBL" id="EWC44835.1"/>
    </source>
</evidence>
<evidence type="ECO:0000256" key="3">
    <source>
        <dbReference type="PROSITE-ProRule" id="PRU00023"/>
    </source>
</evidence>
<feature type="compositionally biased region" description="Basic residues" evidence="4">
    <location>
        <begin position="1"/>
        <end position="12"/>
    </location>
</feature>
<dbReference type="EMBL" id="KI966434">
    <property type="protein sequence ID" value="EWC44835.1"/>
    <property type="molecule type" value="Genomic_DNA"/>
</dbReference>
<feature type="repeat" description="ANK" evidence="3">
    <location>
        <begin position="268"/>
        <end position="300"/>
    </location>
</feature>
<dbReference type="InterPro" id="IPR002110">
    <property type="entry name" value="Ankyrin_rpt"/>
</dbReference>
<feature type="compositionally biased region" description="Polar residues" evidence="4">
    <location>
        <begin position="13"/>
        <end position="43"/>
    </location>
</feature>
<keyword evidence="1" id="KW-0677">Repeat</keyword>
<dbReference type="Gene3D" id="1.25.40.20">
    <property type="entry name" value="Ankyrin repeat-containing domain"/>
    <property type="match status" value="2"/>
</dbReference>
<dbReference type="InterPro" id="IPR036770">
    <property type="entry name" value="Ankyrin_rpt-contain_sf"/>
</dbReference>
<organism evidence="5 6">
    <name type="scientific">Drechslerella stenobrocha 248</name>
    <dbReference type="NCBI Taxonomy" id="1043628"/>
    <lineage>
        <taxon>Eukaryota</taxon>
        <taxon>Fungi</taxon>
        <taxon>Dikarya</taxon>
        <taxon>Ascomycota</taxon>
        <taxon>Pezizomycotina</taxon>
        <taxon>Orbiliomycetes</taxon>
        <taxon>Orbiliales</taxon>
        <taxon>Orbiliaceae</taxon>
        <taxon>Drechslerella</taxon>
    </lineage>
</organism>
<dbReference type="OrthoDB" id="539213at2759"/>
<dbReference type="PANTHER" id="PTHR24189">
    <property type="entry name" value="MYOTROPHIN"/>
    <property type="match status" value="1"/>
</dbReference>
<reference evidence="5 6" key="1">
    <citation type="submission" date="2013-05" db="EMBL/GenBank/DDBJ databases">
        <title>Drechslerella stenobrocha genome reveals carnivorous origination and mechanical trapping mechanism of predatory fungi.</title>
        <authorList>
            <person name="Liu X."/>
            <person name="Zhang W."/>
            <person name="Liu K."/>
        </authorList>
    </citation>
    <scope>NUCLEOTIDE SEQUENCE [LARGE SCALE GENOMIC DNA]</scope>
    <source>
        <strain evidence="5 6">248</strain>
    </source>
</reference>
<dbReference type="Proteomes" id="UP000024837">
    <property type="component" value="Unassembled WGS sequence"/>
</dbReference>
<evidence type="ECO:0000256" key="1">
    <source>
        <dbReference type="ARBA" id="ARBA00022737"/>
    </source>
</evidence>
<feature type="region of interest" description="Disordered" evidence="4">
    <location>
        <begin position="81"/>
        <end position="112"/>
    </location>
</feature>
<dbReference type="InterPro" id="IPR050745">
    <property type="entry name" value="Multifunctional_regulatory"/>
</dbReference>
<keyword evidence="6" id="KW-1185">Reference proteome</keyword>
<protein>
    <submittedName>
        <fullName evidence="5">Uncharacterized protein</fullName>
    </submittedName>
</protein>
<dbReference type="HOGENOM" id="CLU_704024_0_0_1"/>
<proteinExistence type="predicted"/>
<accession>W7I784</accession>
<sequence>MFTRKSKDRSHNRAQSENANSAKSGAAQENTSPRTAVNKQTGSPKPGDSLGSALESLSIDLQYATRENVEAADYYRQVSTARAAQSAPRAASDTNLLPSREPPPRVQSNSTMRAAATPRGYCRICLVDTCVMDGGSLEAKRLKDAIAETKAARSRAHAVIIGTKFMAPYNEAFDGRWNQSSSETQDQIRANFALPDGKLFAEVSLPHNPLFLFSVLGKTELVAILLHEGAGTADLAGTLRVASPWPGNEDVLRLLLAAGADPNGSSQSAGSALHIAASAGNIGAVKLLVEAGADIDAVATSCKLFHSLPVFHIIRASQMAAFHEVINFLVESGAKSDLNDTGQWTPLQYVCVSGSAALARRLVELGVPEAPLQALRDQAAKSANSHGRYTYWAERLKEPIKESRK</sequence>
<evidence type="ECO:0000256" key="4">
    <source>
        <dbReference type="SAM" id="MobiDB-lite"/>
    </source>
</evidence>
<evidence type="ECO:0000256" key="2">
    <source>
        <dbReference type="ARBA" id="ARBA00023043"/>
    </source>
</evidence>
<feature type="compositionally biased region" description="Low complexity" evidence="4">
    <location>
        <begin position="81"/>
        <end position="92"/>
    </location>
</feature>
<feature type="region of interest" description="Disordered" evidence="4">
    <location>
        <begin position="1"/>
        <end position="52"/>
    </location>
</feature>
<dbReference type="PROSITE" id="PS50297">
    <property type="entry name" value="ANK_REP_REGION"/>
    <property type="match status" value="1"/>
</dbReference>
<name>W7I784_9PEZI</name>
<dbReference type="PROSITE" id="PS50088">
    <property type="entry name" value="ANK_REPEAT"/>
    <property type="match status" value="1"/>
</dbReference>
<dbReference type="PANTHER" id="PTHR24189:SF50">
    <property type="entry name" value="ANKYRIN REPEAT AND SOCS BOX PROTEIN 2"/>
    <property type="match status" value="1"/>
</dbReference>
<evidence type="ECO:0000313" key="6">
    <source>
        <dbReference type="Proteomes" id="UP000024837"/>
    </source>
</evidence>
<dbReference type="SUPFAM" id="SSF48403">
    <property type="entry name" value="Ankyrin repeat"/>
    <property type="match status" value="1"/>
</dbReference>
<gene>
    <name evidence="5" type="ORF">DRE_06473</name>
</gene>